<keyword evidence="1" id="KW-0472">Membrane</keyword>
<protein>
    <submittedName>
        <fullName evidence="2">Type II secretion system protein</fullName>
    </submittedName>
</protein>
<dbReference type="Proteomes" id="UP000624703">
    <property type="component" value="Unassembled WGS sequence"/>
</dbReference>
<organism evidence="2 3">
    <name type="scientific">Persicirhabdus sediminis</name>
    <dbReference type="NCBI Taxonomy" id="454144"/>
    <lineage>
        <taxon>Bacteria</taxon>
        <taxon>Pseudomonadati</taxon>
        <taxon>Verrucomicrobiota</taxon>
        <taxon>Verrucomicrobiia</taxon>
        <taxon>Verrucomicrobiales</taxon>
        <taxon>Verrucomicrobiaceae</taxon>
        <taxon>Persicirhabdus</taxon>
    </lineage>
</organism>
<proteinExistence type="predicted"/>
<accession>A0A8J7MGE8</accession>
<keyword evidence="1" id="KW-0812">Transmembrane</keyword>
<dbReference type="EMBL" id="JAENIM010000045">
    <property type="protein sequence ID" value="MBK1792382.1"/>
    <property type="molecule type" value="Genomic_DNA"/>
</dbReference>
<reference evidence="2" key="1">
    <citation type="submission" date="2021-01" db="EMBL/GenBank/DDBJ databases">
        <title>Modified the classification status of verrucomicrobia.</title>
        <authorList>
            <person name="Feng X."/>
        </authorList>
    </citation>
    <scope>NUCLEOTIDE SEQUENCE</scope>
    <source>
        <strain evidence="2">_KCTC 22039</strain>
    </source>
</reference>
<gene>
    <name evidence="2" type="ORF">JIN82_14555</name>
</gene>
<dbReference type="Pfam" id="PF07963">
    <property type="entry name" value="N_methyl"/>
    <property type="match status" value="1"/>
</dbReference>
<evidence type="ECO:0000313" key="3">
    <source>
        <dbReference type="Proteomes" id="UP000624703"/>
    </source>
</evidence>
<evidence type="ECO:0000256" key="1">
    <source>
        <dbReference type="SAM" id="Phobius"/>
    </source>
</evidence>
<name>A0A8J7MGE8_9BACT</name>
<sequence length="252" mass="27429">MKLTHRKAKNAFTLVETVIAMGIITIMLTGFLAAFAPAVKGIKNSIGAKEANRLATTLEQELASLRPNETSQYDNAFEKAYEWIQDSHNSGDSILIYQYKGDTNGSANSDGSLPAYTGNDGIPGRDYIIQSVARKQTDTLVSSELQPGVVQGRVFVARLTQMIYDQSNGGLIVSSNPTQIVDPYTGSAASDAASYPEAVIALQMEVFILPNSLYAYVRNFEIADVITNNRTGNTYPRATGPTIFTRNMAVRR</sequence>
<feature type="transmembrane region" description="Helical" evidence="1">
    <location>
        <begin position="12"/>
        <end position="36"/>
    </location>
</feature>
<dbReference type="AlphaFoldDB" id="A0A8J7MGE8"/>
<keyword evidence="3" id="KW-1185">Reference proteome</keyword>
<evidence type="ECO:0000313" key="2">
    <source>
        <dbReference type="EMBL" id="MBK1792382.1"/>
    </source>
</evidence>
<comment type="caution">
    <text evidence="2">The sequence shown here is derived from an EMBL/GenBank/DDBJ whole genome shotgun (WGS) entry which is preliminary data.</text>
</comment>
<keyword evidence="1" id="KW-1133">Transmembrane helix</keyword>
<dbReference type="RefSeq" id="WP_200312396.1">
    <property type="nucleotide sequence ID" value="NZ_JAENIM010000045.1"/>
</dbReference>
<dbReference type="InterPro" id="IPR012902">
    <property type="entry name" value="N_methyl_site"/>
</dbReference>